<dbReference type="RefSeq" id="XP_029709553.2">
    <property type="nucleotide sequence ID" value="XM_029853693.2"/>
</dbReference>
<keyword evidence="4 10" id="KW-0493">Microtubule</keyword>
<evidence type="ECO:0000313" key="13">
    <source>
        <dbReference type="EnsemblMetazoa" id="AALFPA23_016689.P24350"/>
    </source>
</evidence>
<accession>A0ABM1ZAR0</accession>
<dbReference type="InterPro" id="IPR002151">
    <property type="entry name" value="Kinesin_light"/>
</dbReference>
<name>A0ABM1ZAR0_AEDAL</name>
<comment type="function">
    <text evidence="10">Kinesin is a microtubule-associated force-producing protein that play a role in organelle transport.</text>
</comment>
<reference evidence="14" key="1">
    <citation type="journal article" date="2015" name="Proc. Natl. Acad. Sci. U.S.A.">
        <title>Genome sequence of the Asian Tiger mosquito, Aedes albopictus, reveals insights into its biology, genetics, and evolution.</title>
        <authorList>
            <person name="Chen X.G."/>
            <person name="Jiang X."/>
            <person name="Gu J."/>
            <person name="Xu M."/>
            <person name="Wu Y."/>
            <person name="Deng Y."/>
            <person name="Zhang C."/>
            <person name="Bonizzoni M."/>
            <person name="Dermauw W."/>
            <person name="Vontas J."/>
            <person name="Armbruster P."/>
            <person name="Huang X."/>
            <person name="Yang Y."/>
            <person name="Zhang H."/>
            <person name="He W."/>
            <person name="Peng H."/>
            <person name="Liu Y."/>
            <person name="Wu K."/>
            <person name="Chen J."/>
            <person name="Lirakis M."/>
            <person name="Topalis P."/>
            <person name="Van Leeuwen T."/>
            <person name="Hall A.B."/>
            <person name="Jiang X."/>
            <person name="Thorpe C."/>
            <person name="Mueller R.L."/>
            <person name="Sun C."/>
            <person name="Waterhouse R.M."/>
            <person name="Yan G."/>
            <person name="Tu Z.J."/>
            <person name="Fang X."/>
            <person name="James A.A."/>
        </authorList>
    </citation>
    <scope>NUCLEOTIDE SEQUENCE [LARGE SCALE GENOMIC DNA]</scope>
    <source>
        <strain evidence="14">Foshan</strain>
    </source>
</reference>
<keyword evidence="14" id="KW-1185">Reference proteome</keyword>
<feature type="compositionally biased region" description="Polar residues" evidence="12">
    <location>
        <begin position="401"/>
        <end position="411"/>
    </location>
</feature>
<dbReference type="Pfam" id="PF13424">
    <property type="entry name" value="TPR_12"/>
    <property type="match status" value="2"/>
</dbReference>
<keyword evidence="3 10" id="KW-0963">Cytoplasm</keyword>
<evidence type="ECO:0000256" key="3">
    <source>
        <dbReference type="ARBA" id="ARBA00022490"/>
    </source>
</evidence>
<feature type="coiled-coil region" evidence="11">
    <location>
        <begin position="80"/>
        <end position="135"/>
    </location>
</feature>
<dbReference type="GeneID" id="115255571"/>
<evidence type="ECO:0000256" key="12">
    <source>
        <dbReference type="SAM" id="MobiDB-lite"/>
    </source>
</evidence>
<feature type="region of interest" description="Disordered" evidence="12">
    <location>
        <begin position="395"/>
        <end position="414"/>
    </location>
</feature>
<evidence type="ECO:0000256" key="5">
    <source>
        <dbReference type="ARBA" id="ARBA00022737"/>
    </source>
</evidence>
<keyword evidence="7 11" id="KW-0175">Coiled coil</keyword>
<dbReference type="PANTHER" id="PTHR45783">
    <property type="entry name" value="KINESIN LIGHT CHAIN"/>
    <property type="match status" value="1"/>
</dbReference>
<dbReference type="SUPFAM" id="SSF48452">
    <property type="entry name" value="TPR-like"/>
    <property type="match status" value="1"/>
</dbReference>
<dbReference type="InterPro" id="IPR011990">
    <property type="entry name" value="TPR-like_helical_dom_sf"/>
</dbReference>
<evidence type="ECO:0000256" key="1">
    <source>
        <dbReference type="ARBA" id="ARBA00004245"/>
    </source>
</evidence>
<evidence type="ECO:0000256" key="4">
    <source>
        <dbReference type="ARBA" id="ARBA00022701"/>
    </source>
</evidence>
<evidence type="ECO:0000256" key="7">
    <source>
        <dbReference type="ARBA" id="ARBA00023054"/>
    </source>
</evidence>
<dbReference type="Gene3D" id="1.25.40.10">
    <property type="entry name" value="Tetratricopeptide repeat domain"/>
    <property type="match status" value="1"/>
</dbReference>
<proteinExistence type="inferred from homology"/>
<dbReference type="InterPro" id="IPR019734">
    <property type="entry name" value="TPR_rpt"/>
</dbReference>
<dbReference type="PRINTS" id="PR00381">
    <property type="entry name" value="KINESINLIGHT"/>
</dbReference>
<sequence length="472" mass="53492">MFPVPHSTLLMTDQSLLSKMKTVHLSLESLRTELQSLQYGFSCDDSTSNPEKEEIFKRNEQSIELGLGEVQLLIALISHLKSIDIERQKLRIQVKRLCEESSWLRDELQISQEQLLNSELKVVQLEEEKKQMEYAASIKKYDDFLEGEEFSEKFGDDPAFDLFPEDETAERRLSKTTPTPSQNYADYEVSARLRTIHNLAIDYASKGKYEVAVPLCRQVLEDLQSQHGREHPDVATMLSILAMVYRDQNNYKEAIKLMNDALEIWVRCLGECHPSVAAALNNLAVLYGKTGRYKDAEPLCKRALAIRENVLGGYHPDVAKQLNNLALLCQNQGKHADVEVYSRKALEIFESQLGADDPNTIKTKCNLAACCLKLRKYQEAEQLLRDVLVRTQDKEFEDVSNGGSKPTNEDNASYAKTGAWHETSAVHSPTVRSVLKHMATLYQKLGNFEVATKLKNGQFKSKQDILAVVDSN</sequence>
<dbReference type="Proteomes" id="UP000069940">
    <property type="component" value="Unassembled WGS sequence"/>
</dbReference>
<evidence type="ECO:0000256" key="6">
    <source>
        <dbReference type="ARBA" id="ARBA00022803"/>
    </source>
</evidence>
<evidence type="ECO:0000256" key="2">
    <source>
        <dbReference type="ARBA" id="ARBA00009622"/>
    </source>
</evidence>
<keyword evidence="9 10" id="KW-0206">Cytoskeleton</keyword>
<comment type="similarity">
    <text evidence="2 10">Belongs to the kinesin light chain family.</text>
</comment>
<organism evidence="13 14">
    <name type="scientific">Aedes albopictus</name>
    <name type="common">Asian tiger mosquito</name>
    <name type="synonym">Stegomyia albopicta</name>
    <dbReference type="NCBI Taxonomy" id="7160"/>
    <lineage>
        <taxon>Eukaryota</taxon>
        <taxon>Metazoa</taxon>
        <taxon>Ecdysozoa</taxon>
        <taxon>Arthropoda</taxon>
        <taxon>Hexapoda</taxon>
        <taxon>Insecta</taxon>
        <taxon>Pterygota</taxon>
        <taxon>Neoptera</taxon>
        <taxon>Endopterygota</taxon>
        <taxon>Diptera</taxon>
        <taxon>Nematocera</taxon>
        <taxon>Culicoidea</taxon>
        <taxon>Culicidae</taxon>
        <taxon>Culicinae</taxon>
        <taxon>Aedini</taxon>
        <taxon>Aedes</taxon>
        <taxon>Stegomyia</taxon>
    </lineage>
</organism>
<evidence type="ECO:0000256" key="11">
    <source>
        <dbReference type="SAM" id="Coils"/>
    </source>
</evidence>
<evidence type="ECO:0000256" key="8">
    <source>
        <dbReference type="ARBA" id="ARBA00023175"/>
    </source>
</evidence>
<keyword evidence="6" id="KW-0802">TPR repeat</keyword>
<keyword evidence="8 10" id="KW-0505">Motor protein</keyword>
<keyword evidence="5" id="KW-0677">Repeat</keyword>
<evidence type="ECO:0000256" key="10">
    <source>
        <dbReference type="RuleBase" id="RU367020"/>
    </source>
</evidence>
<comment type="subcellular location">
    <subcellularLocation>
        <location evidence="1 10">Cytoplasm</location>
        <location evidence="1 10">Cytoskeleton</location>
    </subcellularLocation>
</comment>
<protein>
    <recommendedName>
        <fullName evidence="10">Kinesin light chain</fullName>
    </recommendedName>
</protein>
<dbReference type="EnsemblMetazoa" id="AALFPA23_016689.R24350">
    <property type="protein sequence ID" value="AALFPA23_016689.P24350"/>
    <property type="gene ID" value="AALFPA23_016689"/>
</dbReference>
<reference evidence="13" key="2">
    <citation type="submission" date="2025-05" db="UniProtKB">
        <authorList>
            <consortium name="EnsemblMetazoa"/>
        </authorList>
    </citation>
    <scope>IDENTIFICATION</scope>
    <source>
        <strain evidence="13">Foshan</strain>
    </source>
</reference>
<dbReference type="SMART" id="SM00028">
    <property type="entry name" value="TPR"/>
    <property type="match status" value="5"/>
</dbReference>
<comment type="subunit">
    <text evidence="10">Oligomeric complex composed of two heavy chains and two light chains.</text>
</comment>
<evidence type="ECO:0000313" key="14">
    <source>
        <dbReference type="Proteomes" id="UP000069940"/>
    </source>
</evidence>
<evidence type="ECO:0000256" key="9">
    <source>
        <dbReference type="ARBA" id="ARBA00023212"/>
    </source>
</evidence>
<dbReference type="PANTHER" id="PTHR45783:SF3">
    <property type="entry name" value="KINESIN LIGHT CHAIN"/>
    <property type="match status" value="1"/>
</dbReference>